<accession>A0A1W0WJE8</accession>
<comment type="caution">
    <text evidence="2">The sequence shown here is derived from an EMBL/GenBank/DDBJ whole genome shotgun (WGS) entry which is preliminary data.</text>
</comment>
<keyword evidence="3" id="KW-1185">Reference proteome</keyword>
<reference evidence="3" key="1">
    <citation type="submission" date="2017-01" db="EMBL/GenBank/DDBJ databases">
        <title>Comparative genomics of anhydrobiosis in the tardigrade Hypsibius dujardini.</title>
        <authorList>
            <person name="Yoshida Y."/>
            <person name="Koutsovoulos G."/>
            <person name="Laetsch D."/>
            <person name="Stevens L."/>
            <person name="Kumar S."/>
            <person name="Horikawa D."/>
            <person name="Ishino K."/>
            <person name="Komine S."/>
            <person name="Tomita M."/>
            <person name="Blaxter M."/>
            <person name="Arakawa K."/>
        </authorList>
    </citation>
    <scope>NUCLEOTIDE SEQUENCE [LARGE SCALE GENOMIC DNA]</scope>
    <source>
        <strain evidence="3">Z151</strain>
    </source>
</reference>
<protein>
    <submittedName>
        <fullName evidence="2">Uncharacterized protein</fullName>
    </submittedName>
</protein>
<evidence type="ECO:0000313" key="3">
    <source>
        <dbReference type="Proteomes" id="UP000192578"/>
    </source>
</evidence>
<sequence>MSAPQQHRTEMPSAMDDEGAVGSFASSATQPGLAPIYTQQPGNQLPQEGGCGFSIGENCPCCPANCSFGCC</sequence>
<feature type="region of interest" description="Disordered" evidence="1">
    <location>
        <begin position="1"/>
        <end position="41"/>
    </location>
</feature>
<dbReference type="Proteomes" id="UP000192578">
    <property type="component" value="Unassembled WGS sequence"/>
</dbReference>
<dbReference type="AlphaFoldDB" id="A0A1W0WJE8"/>
<dbReference type="EMBL" id="MTYJ01000091">
    <property type="protein sequence ID" value="OQV15299.1"/>
    <property type="molecule type" value="Genomic_DNA"/>
</dbReference>
<gene>
    <name evidence="2" type="ORF">BV898_10530</name>
</gene>
<evidence type="ECO:0000313" key="2">
    <source>
        <dbReference type="EMBL" id="OQV15299.1"/>
    </source>
</evidence>
<proteinExistence type="predicted"/>
<name>A0A1W0WJE8_HYPEX</name>
<organism evidence="2 3">
    <name type="scientific">Hypsibius exemplaris</name>
    <name type="common">Freshwater tardigrade</name>
    <dbReference type="NCBI Taxonomy" id="2072580"/>
    <lineage>
        <taxon>Eukaryota</taxon>
        <taxon>Metazoa</taxon>
        <taxon>Ecdysozoa</taxon>
        <taxon>Tardigrada</taxon>
        <taxon>Eutardigrada</taxon>
        <taxon>Parachela</taxon>
        <taxon>Hypsibioidea</taxon>
        <taxon>Hypsibiidae</taxon>
        <taxon>Hypsibius</taxon>
    </lineage>
</organism>
<dbReference type="OrthoDB" id="10442688at2759"/>
<evidence type="ECO:0000256" key="1">
    <source>
        <dbReference type="SAM" id="MobiDB-lite"/>
    </source>
</evidence>